<dbReference type="OrthoDB" id="9780934at2"/>
<keyword evidence="2" id="KW-1185">Reference proteome</keyword>
<proteinExistence type="predicted"/>
<dbReference type="KEGG" id="dpi:BN4_12626"/>
<organism evidence="1 2">
    <name type="scientific">Pseudodesulfovibrio piezophilus (strain DSM 21447 / JCM 15486 / C1TLV30)</name>
    <name type="common">Desulfovibrio piezophilus</name>
    <dbReference type="NCBI Taxonomy" id="1322246"/>
    <lineage>
        <taxon>Bacteria</taxon>
        <taxon>Pseudomonadati</taxon>
        <taxon>Thermodesulfobacteriota</taxon>
        <taxon>Desulfovibrionia</taxon>
        <taxon>Desulfovibrionales</taxon>
        <taxon>Desulfovibrionaceae</taxon>
    </lineage>
</organism>
<name>M1WRZ8_PSEP2</name>
<gene>
    <name evidence="1" type="ordered locus">BN4_12626</name>
</gene>
<dbReference type="PATRIC" id="fig|879567.3.peg.2813"/>
<evidence type="ECO:0000313" key="1">
    <source>
        <dbReference type="EMBL" id="CCH49859.1"/>
    </source>
</evidence>
<dbReference type="RefSeq" id="WP_015415902.1">
    <property type="nucleotide sequence ID" value="NC_020409.1"/>
</dbReference>
<dbReference type="HOGENOM" id="CLU_074313_0_0_7"/>
<reference evidence="2" key="2">
    <citation type="journal article" date="2013" name="Stand. Genomic Sci.">
        <title>Complete genome sequence of Desulfocapsa sulfexigens, a marine deltaproteobacterium specialized in disproportionating inorganic sulfur compounds.</title>
        <authorList>
            <person name="Finster K.W."/>
            <person name="Kjeldsen K.U."/>
            <person name="Kube M."/>
            <person name="Reinhardt R."/>
            <person name="Mussmann M."/>
            <person name="Amann R."/>
            <person name="Schreiber L."/>
        </authorList>
    </citation>
    <scope>NUCLEOTIDE SEQUENCE [LARGE SCALE GENOMIC DNA]</scope>
    <source>
        <strain evidence="2">DSM 10523 / SB164P1</strain>
    </source>
</reference>
<protein>
    <recommendedName>
        <fullName evidence="3">YkgJ family cysteine cluster protein</fullName>
    </recommendedName>
</protein>
<dbReference type="InterPro" id="IPR005358">
    <property type="entry name" value="Puta_zinc/iron-chelating_dom"/>
</dbReference>
<evidence type="ECO:0008006" key="3">
    <source>
        <dbReference type="Google" id="ProtNLM"/>
    </source>
</evidence>
<dbReference type="EMBL" id="FO203427">
    <property type="protein sequence ID" value="CCH49859.1"/>
    <property type="molecule type" value="Genomic_DNA"/>
</dbReference>
<dbReference type="STRING" id="1322246.BN4_12626"/>
<dbReference type="eggNOG" id="COG0727">
    <property type="taxonomic scope" value="Bacteria"/>
</dbReference>
<dbReference type="AlphaFoldDB" id="M1WRZ8"/>
<accession>M1WRZ8</accession>
<dbReference type="Proteomes" id="UP000011724">
    <property type="component" value="Chromosome"/>
</dbReference>
<dbReference type="BioCyc" id="DPIE1322246:BN4_RS13185-MONOMER"/>
<sequence length="226" mass="25281">MQNSNDNTTGCRRCGDCCRNGGPALHAQDLPLIEDGTIPLADIVTLRPGERAYDQIAENVLPLTEEILKIKGRDGKWTCTFYSPEGRACGMYDTRPIECEELFCRDTAPLAAIYDKERLTRSDLLPKGHPLLELIEEHNAKCNPLLMEETAKKAREGNAPAGADLMEMVLFDRELRRLVTEKSGMAADTTDFLFGRPLRVLLRTMNINVYEVGDSIRFGFAQGDKE</sequence>
<dbReference type="Pfam" id="PF03692">
    <property type="entry name" value="CxxCxxCC"/>
    <property type="match status" value="1"/>
</dbReference>
<evidence type="ECO:0000313" key="2">
    <source>
        <dbReference type="Proteomes" id="UP000011724"/>
    </source>
</evidence>
<reference evidence="1 2" key="1">
    <citation type="journal article" date="2013" name="PLoS ONE">
        <title>The first genomic and proteomic characterization of a deep-sea sulfate reducer: insights into the piezophilic lifestyle of Desulfovibrio piezophilus.</title>
        <authorList>
            <person name="Pradel N."/>
            <person name="Ji B."/>
            <person name="Gimenez G."/>
            <person name="Talla E."/>
            <person name="Lenoble P."/>
            <person name="Garel M."/>
            <person name="Tamburini C."/>
            <person name="Fourquet P."/>
            <person name="Lebrun R."/>
            <person name="Bertin P."/>
            <person name="Denis Y."/>
            <person name="Pophillat M."/>
            <person name="Barbe V."/>
            <person name="Ollivier B."/>
            <person name="Dolla A."/>
        </authorList>
    </citation>
    <scope>NUCLEOTIDE SEQUENCE [LARGE SCALE GENOMIC DNA]</scope>
    <source>
        <strain evidence="2">DSM 10523 / SB164P1</strain>
    </source>
</reference>